<feature type="transmembrane region" description="Helical" evidence="1">
    <location>
        <begin position="34"/>
        <end position="52"/>
    </location>
</feature>
<evidence type="ECO:0000313" key="3">
    <source>
        <dbReference type="Proteomes" id="UP000285865"/>
    </source>
</evidence>
<evidence type="ECO:0000313" key="2">
    <source>
        <dbReference type="EMBL" id="RHI23733.1"/>
    </source>
</evidence>
<gene>
    <name evidence="2" type="ORF">DW172_06590</name>
</gene>
<dbReference type="Proteomes" id="UP000285865">
    <property type="component" value="Unassembled WGS sequence"/>
</dbReference>
<proteinExistence type="predicted"/>
<keyword evidence="1" id="KW-0812">Transmembrane</keyword>
<dbReference type="RefSeq" id="WP_118257508.1">
    <property type="nucleotide sequence ID" value="NZ_QRKN01000003.1"/>
</dbReference>
<keyword evidence="1" id="KW-1133">Transmembrane helix</keyword>
<organism evidence="2 3">
    <name type="scientific">Agathobacter rectalis</name>
    <dbReference type="NCBI Taxonomy" id="39491"/>
    <lineage>
        <taxon>Bacteria</taxon>
        <taxon>Bacillati</taxon>
        <taxon>Bacillota</taxon>
        <taxon>Clostridia</taxon>
        <taxon>Lachnospirales</taxon>
        <taxon>Lachnospiraceae</taxon>
        <taxon>Agathobacter</taxon>
    </lineage>
</organism>
<protein>
    <submittedName>
        <fullName evidence="2">Uncharacterized protein</fullName>
    </submittedName>
</protein>
<name>A0A414ZMM9_9FIRM</name>
<sequence>MVEIDFTFTINDSNDNQFDAELYLESENLMKKRVIISIVMAMTIFCGVIFFLEHKNTYDTEKDAQNSMDDEVVLASSSEGYNSVVVYQLNNALIVSAESEAAMYALWRAKIKPPLEVEFANLELSQH</sequence>
<evidence type="ECO:0000256" key="1">
    <source>
        <dbReference type="SAM" id="Phobius"/>
    </source>
</evidence>
<keyword evidence="1" id="KW-0472">Membrane</keyword>
<dbReference type="EMBL" id="QRKN01000003">
    <property type="protein sequence ID" value="RHI23733.1"/>
    <property type="molecule type" value="Genomic_DNA"/>
</dbReference>
<dbReference type="AlphaFoldDB" id="A0A414ZMM9"/>
<accession>A0A414ZMM9</accession>
<comment type="caution">
    <text evidence="2">The sequence shown here is derived from an EMBL/GenBank/DDBJ whole genome shotgun (WGS) entry which is preliminary data.</text>
</comment>
<reference evidence="2 3" key="1">
    <citation type="submission" date="2018-08" db="EMBL/GenBank/DDBJ databases">
        <title>A genome reference for cultivated species of the human gut microbiota.</title>
        <authorList>
            <person name="Zou Y."/>
            <person name="Xue W."/>
            <person name="Luo G."/>
        </authorList>
    </citation>
    <scope>NUCLEOTIDE SEQUENCE [LARGE SCALE GENOMIC DNA]</scope>
    <source>
        <strain evidence="2 3">AM16-11</strain>
    </source>
</reference>